<dbReference type="PANTHER" id="PTHR22443:SF18">
    <property type="entry name" value="NON-SPECIFIC LETHAL 1, ISOFORM M"/>
    <property type="match status" value="1"/>
</dbReference>
<keyword evidence="4" id="KW-1185">Reference proteome</keyword>
<feature type="region of interest" description="Disordered" evidence="1">
    <location>
        <begin position="1313"/>
        <end position="1349"/>
    </location>
</feature>
<accession>A0A087UM82</accession>
<dbReference type="Proteomes" id="UP000054359">
    <property type="component" value="Unassembled WGS sequence"/>
</dbReference>
<dbReference type="Gene3D" id="6.10.250.3170">
    <property type="match status" value="1"/>
</dbReference>
<evidence type="ECO:0000256" key="1">
    <source>
        <dbReference type="SAM" id="MobiDB-lite"/>
    </source>
</evidence>
<feature type="region of interest" description="Disordered" evidence="1">
    <location>
        <begin position="847"/>
        <end position="872"/>
    </location>
</feature>
<dbReference type="InterPro" id="IPR029332">
    <property type="entry name" value="PEHE_dom"/>
</dbReference>
<gene>
    <name evidence="3" type="ORF">X975_21905</name>
</gene>
<dbReference type="SMART" id="SM01300">
    <property type="entry name" value="PEHE"/>
    <property type="match status" value="1"/>
</dbReference>
<proteinExistence type="predicted"/>
<feature type="compositionally biased region" description="Low complexity" evidence="1">
    <location>
        <begin position="1315"/>
        <end position="1332"/>
    </location>
</feature>
<evidence type="ECO:0000313" key="4">
    <source>
        <dbReference type="Proteomes" id="UP000054359"/>
    </source>
</evidence>
<dbReference type="GO" id="GO:0044545">
    <property type="term" value="C:NSL complex"/>
    <property type="evidence" value="ECO:0007669"/>
    <property type="project" value="TreeGrafter"/>
</dbReference>
<organism evidence="3 4">
    <name type="scientific">Stegodyphus mimosarum</name>
    <name type="common">African social velvet spider</name>
    <dbReference type="NCBI Taxonomy" id="407821"/>
    <lineage>
        <taxon>Eukaryota</taxon>
        <taxon>Metazoa</taxon>
        <taxon>Ecdysozoa</taxon>
        <taxon>Arthropoda</taxon>
        <taxon>Chelicerata</taxon>
        <taxon>Arachnida</taxon>
        <taxon>Araneae</taxon>
        <taxon>Araneomorphae</taxon>
        <taxon>Entelegynae</taxon>
        <taxon>Eresoidea</taxon>
        <taxon>Eresidae</taxon>
        <taxon>Stegodyphus</taxon>
    </lineage>
</organism>
<feature type="domain" description="PEHE" evidence="2">
    <location>
        <begin position="1117"/>
        <end position="1261"/>
    </location>
</feature>
<feature type="region of interest" description="Disordered" evidence="1">
    <location>
        <begin position="657"/>
        <end position="676"/>
    </location>
</feature>
<reference evidence="3 4" key="1">
    <citation type="submission" date="2013-11" db="EMBL/GenBank/DDBJ databases">
        <title>Genome sequencing of Stegodyphus mimosarum.</title>
        <authorList>
            <person name="Bechsgaard J."/>
        </authorList>
    </citation>
    <scope>NUCLEOTIDE SEQUENCE [LARGE SCALE GENOMIC DNA]</scope>
</reference>
<protein>
    <submittedName>
        <fullName evidence="3">KAT8 regulatory NSL complex subunit 1</fullName>
    </submittedName>
</protein>
<feature type="region of interest" description="Disordered" evidence="1">
    <location>
        <begin position="1217"/>
        <end position="1245"/>
    </location>
</feature>
<name>A0A087UM82_STEMI</name>
<feature type="region of interest" description="Disordered" evidence="1">
    <location>
        <begin position="1175"/>
        <end position="1196"/>
    </location>
</feature>
<dbReference type="GO" id="GO:0035035">
    <property type="term" value="F:histone acetyltransferase binding"/>
    <property type="evidence" value="ECO:0007669"/>
    <property type="project" value="TreeGrafter"/>
</dbReference>
<feature type="non-terminal residue" evidence="3">
    <location>
        <position position="1364"/>
    </location>
</feature>
<dbReference type="OMA" id="AKYRNKH"/>
<feature type="compositionally biased region" description="Basic residues" evidence="1">
    <location>
        <begin position="1175"/>
        <end position="1184"/>
    </location>
</feature>
<evidence type="ECO:0000313" key="3">
    <source>
        <dbReference type="EMBL" id="KFM78471.1"/>
    </source>
</evidence>
<dbReference type="STRING" id="407821.A0A087UM82"/>
<dbReference type="Pfam" id="PF15275">
    <property type="entry name" value="PEHE"/>
    <property type="match status" value="1"/>
</dbReference>
<dbReference type="OrthoDB" id="6022640at2759"/>
<dbReference type="InterPro" id="IPR026180">
    <property type="entry name" value="NSL1"/>
</dbReference>
<sequence>MLSPASLRVCCLTVMAPALTKADRRADCLPVVLSDSFCAFKTSDSQNSEDRINTLSATKSPCKSAFLIRRRKTWLGTSVGSTIGFFPKIRFSAGNPKFIFDNSSIRTNADVKSKIWQSTKVTTALADRAKLKYTMSKNNSSIKNMGLAKANTSLGLQNLKKMNKVSQCQNEEENPLRLLDVGDSSPDLPDSTNSELQSDLTITEIFKPVADHAAEDVVSSSDGDVFVPCSNSKTEVLSSVFDNATGTVTATCTNSILTSSVSDCVIPSPLTCSSQLPVESSISDSVSLLPVTLKIAGGTGRISENGTISSCSLEDKSVPLSSVPLSVDLPCADVDMASIASGNHSPLRVTHTVLGSSNLVSKESFETNTSKCSVSDTPVSSPAVVPPLSSSAADGLMLSLASEDNSETKQSKTLVAEIPADGTSALAQSSGCKLVVSSEDIVTEPLKYSASDLSLPSANASTTETSEDCSKLPRFTDETLEIFTIPEALQNPINSVSLQQLDASKIYFNASLVELGLKTSTSVPIVDGCSTTKKVLNYQNCLVPNIEKQSFCCPPTLKDLKLIEKLHLDITEKTNLGKEQSLLLLSKHMVAHVKKELRNFVEHYQRKFNIPCQRQVRNSNSKPGKELVDLKAELLQSEDVKNLSTAALVSLVRKLESSGSPGKLLPQQSSVSQNSELASAESANVTFDPEEYADIKHTSNMLLTSMRNLLKSVDSDETDDSDEDSAEEKKIEHFSPIHKILYGKYLKKRAALERRSTWLLSRIHEIEYLIRILNGVLKKECLVEGDVCFVTQARSVSIDDLDNATEQTTAVKTKVKSLIKQVNGYLDHSSLNSAVCVAHAEASSSHSLHSEKDSTHAPHSVLEDDESCSRTRPLKTSSFRKRKFLPTTGLHLTNNKLSRLSTISCDCNSQNVMHPCILCTGRYNCKQSVDPDSMPLPDRIALLDPTFHPVLSFEKDIPWELHVGAVFKKTESRYQPVQPLSPISNQRRLRLGIKAKHFSDARSHTRKLNRYARSLLSAKYRNKHVRSSKHLRKHGLIFGKWRRLQNKSFHMRERMRRISVASSASSHESPVPSPFSLYEDGFDQSKKRKDDNQFDIDDVIIPCNSKSGRLVDIQYKEILIPSWRYREVTDVAEAETVETEEIEDISDDTYVKRHEKLEVEEKKMLRSSALGLTAKSRRGRRHRCDSRADSSGANTPDPVLLYNQDIMFQVPNSIVTAGPSSPAASPPTTPSSATVMSDDSQPSYGNGSLARFEKRKFVIHKKTSEDNAIVHTATNDCDDVQPYEPHKFPLSDKEYEQLLAESTHLCTEDTDMTLSVPSFPASPESSSSSTSTVEEDDDITDPEWTVVKRDNGPDQALVLKFAKR</sequence>
<dbReference type="PROSITE" id="PS52052">
    <property type="entry name" value="PEHE"/>
    <property type="match status" value="1"/>
</dbReference>
<dbReference type="PANTHER" id="PTHR22443">
    <property type="entry name" value="NON-SPECIFIC LETHAL 1, ISOFORM M"/>
    <property type="match status" value="1"/>
</dbReference>
<dbReference type="EMBL" id="KK120529">
    <property type="protein sequence ID" value="KFM78471.1"/>
    <property type="molecule type" value="Genomic_DNA"/>
</dbReference>
<feature type="compositionally biased region" description="Polar residues" evidence="1">
    <location>
        <begin position="1235"/>
        <end position="1245"/>
    </location>
</feature>
<feature type="compositionally biased region" description="Polar residues" evidence="1">
    <location>
        <begin position="666"/>
        <end position="676"/>
    </location>
</feature>
<evidence type="ECO:0000259" key="2">
    <source>
        <dbReference type="PROSITE" id="PS52052"/>
    </source>
</evidence>